<accession>A0AAW0FNR0</accession>
<evidence type="ECO:0000313" key="3">
    <source>
        <dbReference type="Proteomes" id="UP001385951"/>
    </source>
</evidence>
<protein>
    <submittedName>
        <fullName evidence="2">Uncharacterized protein</fullName>
    </submittedName>
</protein>
<evidence type="ECO:0000256" key="1">
    <source>
        <dbReference type="SAM" id="Phobius"/>
    </source>
</evidence>
<keyword evidence="1" id="KW-0812">Transmembrane</keyword>
<organism evidence="2 3">
    <name type="scientific">Cerrena zonata</name>
    <dbReference type="NCBI Taxonomy" id="2478898"/>
    <lineage>
        <taxon>Eukaryota</taxon>
        <taxon>Fungi</taxon>
        <taxon>Dikarya</taxon>
        <taxon>Basidiomycota</taxon>
        <taxon>Agaricomycotina</taxon>
        <taxon>Agaricomycetes</taxon>
        <taxon>Polyporales</taxon>
        <taxon>Cerrenaceae</taxon>
        <taxon>Cerrena</taxon>
    </lineage>
</organism>
<keyword evidence="1" id="KW-0472">Membrane</keyword>
<comment type="caution">
    <text evidence="2">The sequence shown here is derived from an EMBL/GenBank/DDBJ whole genome shotgun (WGS) entry which is preliminary data.</text>
</comment>
<keyword evidence="1" id="KW-1133">Transmembrane helix</keyword>
<name>A0AAW0FNR0_9APHY</name>
<dbReference type="EMBL" id="JASBNA010000065">
    <property type="protein sequence ID" value="KAK7678927.1"/>
    <property type="molecule type" value="Genomic_DNA"/>
</dbReference>
<reference evidence="2 3" key="1">
    <citation type="submission" date="2022-09" db="EMBL/GenBank/DDBJ databases">
        <authorList>
            <person name="Palmer J.M."/>
        </authorList>
    </citation>
    <scope>NUCLEOTIDE SEQUENCE [LARGE SCALE GENOMIC DNA]</scope>
    <source>
        <strain evidence="2 3">DSM 7382</strain>
    </source>
</reference>
<keyword evidence="3" id="KW-1185">Reference proteome</keyword>
<feature type="transmembrane region" description="Helical" evidence="1">
    <location>
        <begin position="70"/>
        <end position="92"/>
    </location>
</feature>
<dbReference type="Proteomes" id="UP001385951">
    <property type="component" value="Unassembled WGS sequence"/>
</dbReference>
<evidence type="ECO:0000313" key="2">
    <source>
        <dbReference type="EMBL" id="KAK7678927.1"/>
    </source>
</evidence>
<proteinExistence type="predicted"/>
<dbReference type="AlphaFoldDB" id="A0AAW0FNR0"/>
<sequence>MKESRYLKARQACSLDGPTAKWFLSTDWYKEGCVLKARGSRSLMRANMDGAKSSRPASGIGKCLLWMDCLFLRLFFFICQAGVPGIAILKVGRVEVRGVWSS</sequence>
<gene>
    <name evidence="2" type="ORF">QCA50_018067</name>
</gene>